<dbReference type="SUPFAM" id="SSF81296">
    <property type="entry name" value="E set domains"/>
    <property type="match status" value="1"/>
</dbReference>
<feature type="domain" description="Glycosyl hydrolase family 13 catalytic" evidence="5">
    <location>
        <begin position="164"/>
        <end position="571"/>
    </location>
</feature>
<evidence type="ECO:0000313" key="7">
    <source>
        <dbReference type="Proteomes" id="UP000251647"/>
    </source>
</evidence>
<dbReference type="GO" id="GO:0019156">
    <property type="term" value="F:isoamylase activity"/>
    <property type="evidence" value="ECO:0007669"/>
    <property type="project" value="UniProtKB-ARBA"/>
</dbReference>
<dbReference type="CDD" id="cd11326">
    <property type="entry name" value="AmyAc_Glg_debranch"/>
    <property type="match status" value="1"/>
</dbReference>
<evidence type="ECO:0000259" key="5">
    <source>
        <dbReference type="SMART" id="SM00642"/>
    </source>
</evidence>
<dbReference type="PANTHER" id="PTHR43002">
    <property type="entry name" value="GLYCOGEN DEBRANCHING ENZYME"/>
    <property type="match status" value="1"/>
</dbReference>
<evidence type="ECO:0000256" key="2">
    <source>
        <dbReference type="ARBA" id="ARBA00022801"/>
    </source>
</evidence>
<keyword evidence="2 6" id="KW-0378">Hydrolase</keyword>
<dbReference type="InterPro" id="IPR004193">
    <property type="entry name" value="Glyco_hydro_13_N"/>
</dbReference>
<evidence type="ECO:0000256" key="4">
    <source>
        <dbReference type="ARBA" id="ARBA00023295"/>
    </source>
</evidence>
<dbReference type="InterPro" id="IPR014756">
    <property type="entry name" value="Ig_E-set"/>
</dbReference>
<dbReference type="InterPro" id="IPR011837">
    <property type="entry name" value="Glycogen_debranch_GlgX"/>
</dbReference>
<dbReference type="Pfam" id="PF00128">
    <property type="entry name" value="Alpha-amylase"/>
    <property type="match status" value="1"/>
</dbReference>
<keyword evidence="4 6" id="KW-0326">Glycosidase</keyword>
<proteinExistence type="inferred from homology"/>
<dbReference type="Pfam" id="PF21156">
    <property type="entry name" value="ISOA1-3_C"/>
    <property type="match status" value="1"/>
</dbReference>
<dbReference type="Proteomes" id="UP000251647">
    <property type="component" value="Unassembled WGS sequence"/>
</dbReference>
<dbReference type="InterPro" id="IPR017853">
    <property type="entry name" value="GH"/>
</dbReference>
<comment type="similarity">
    <text evidence="1">Belongs to the glycosyl hydrolase 13 family.</text>
</comment>
<dbReference type="SUPFAM" id="SSF51445">
    <property type="entry name" value="(Trans)glycosidases"/>
    <property type="match status" value="1"/>
</dbReference>
<name>A0A2T3QK91_PHODM</name>
<dbReference type="Gene3D" id="2.60.40.1180">
    <property type="entry name" value="Golgi alpha-mannosidase II"/>
    <property type="match status" value="1"/>
</dbReference>
<dbReference type="GO" id="GO:0005980">
    <property type="term" value="P:glycogen catabolic process"/>
    <property type="evidence" value="ECO:0007669"/>
    <property type="project" value="InterPro"/>
</dbReference>
<dbReference type="InterPro" id="IPR013780">
    <property type="entry name" value="Glyco_hydro_b"/>
</dbReference>
<protein>
    <submittedName>
        <fullName evidence="6">Glycogen debranching enzyme</fullName>
        <ecNumber evidence="6">3.2.1.-</ecNumber>
    </submittedName>
</protein>
<dbReference type="Gene3D" id="3.20.20.80">
    <property type="entry name" value="Glycosidases"/>
    <property type="match status" value="1"/>
</dbReference>
<dbReference type="InterPro" id="IPR013783">
    <property type="entry name" value="Ig-like_fold"/>
</dbReference>
<gene>
    <name evidence="6" type="primary">glgX</name>
    <name evidence="6" type="ORF">NCTC11647_00386</name>
</gene>
<dbReference type="SUPFAM" id="SSF51011">
    <property type="entry name" value="Glycosyl hydrolase domain"/>
    <property type="match status" value="1"/>
</dbReference>
<keyword evidence="3" id="KW-0809">Transit peptide</keyword>
<dbReference type="InterPro" id="IPR006047">
    <property type="entry name" value="GH13_cat_dom"/>
</dbReference>
<dbReference type="InterPro" id="IPR048650">
    <property type="entry name" value="ISOA1-3-like_C"/>
</dbReference>
<dbReference type="InterPro" id="IPR044505">
    <property type="entry name" value="GlgX_Isoamylase_N_E_set"/>
</dbReference>
<dbReference type="EC" id="3.2.1.-" evidence="6"/>
<sequence>MDIQQYKRIFSAIGEPYPLGATIKAKGVNFSLYSRDATKVELHLFESADAPTPFKSFTLDPIYHKRGHYWFTFVANITHGQIYAFTVDGPWQPEIGLRFNKNKVLLDPYSHAICMNHDYSRERARDFDSNMDCCMKSIVVDHSHFDWQNTDSPRHSLTDTIIYEMHVGGFTQHPSSNVTPSHRGTFAGIIDKISYLKQLGITAVELMPIQHFDLHDAPAGRENYWGYSPINFFALHSPYSSSKDPLAAINEFKTLVRELHKAGIEVILDVVFNHTAEGDENGPTFCFKGLQNDGYYLLDPKTHQYANYSGCGNTCNANYSVQRRMIIDALHYWVKEMHVDGFRFDLASVLARDSDGKPMKEPPLLWSIDSDPVLSGTKIIAEAWDAAGLYQVGSFIGDRWNEWNGKFRDDVRAFWRGDRNTVSRFSSRILGSPDIYSSQHHTPHRSVNFICAHDGFTLNDLVSYQDKHNWDNGEHNRDGDNHNISCNYGIEGPTDVAEIEAIRHRQCKNFLTTLYLSLGTPMLCMGDEVRRTQQGNNNAYCQNNELSWFDWQLVEKNADLLRFVQLLAQIRRAEPTIEWNMHRSLEEVLGNVGIEWHGVKPNQPDWSERSHSVALTVHHPLTQDELYVICNAYWDPLNFTLPKRDHSDWYILVNTGLEPPNDIYRMEKAPKYQDDNIIASGRSMIVMVEKKQ</sequence>
<dbReference type="CDD" id="cd02856">
    <property type="entry name" value="E_set_GDE_Isoamylase_N"/>
    <property type="match status" value="1"/>
</dbReference>
<reference evidence="6 7" key="1">
    <citation type="submission" date="2018-06" db="EMBL/GenBank/DDBJ databases">
        <authorList>
            <consortium name="Pathogen Informatics"/>
            <person name="Doyle S."/>
        </authorList>
    </citation>
    <scope>NUCLEOTIDE SEQUENCE [LARGE SCALE GENOMIC DNA]</scope>
    <source>
        <strain evidence="6 7">NCTC11647</strain>
    </source>
</reference>
<dbReference type="EMBL" id="UATL01000001">
    <property type="protein sequence ID" value="SPY27343.1"/>
    <property type="molecule type" value="Genomic_DNA"/>
</dbReference>
<dbReference type="RefSeq" id="WP_005301087.1">
    <property type="nucleotide sequence ID" value="NZ_PYOG01000009.1"/>
</dbReference>
<dbReference type="AlphaFoldDB" id="A0A2T3QK91"/>
<evidence type="ECO:0000256" key="3">
    <source>
        <dbReference type="ARBA" id="ARBA00022946"/>
    </source>
</evidence>
<evidence type="ECO:0000256" key="1">
    <source>
        <dbReference type="ARBA" id="ARBA00008061"/>
    </source>
</evidence>
<organism evidence="6 7">
    <name type="scientific">Photobacterium damselae</name>
    <dbReference type="NCBI Taxonomy" id="38293"/>
    <lineage>
        <taxon>Bacteria</taxon>
        <taxon>Pseudomonadati</taxon>
        <taxon>Pseudomonadota</taxon>
        <taxon>Gammaproteobacteria</taxon>
        <taxon>Vibrionales</taxon>
        <taxon>Vibrionaceae</taxon>
        <taxon>Photobacterium</taxon>
    </lineage>
</organism>
<dbReference type="Pfam" id="PF02922">
    <property type="entry name" value="CBM_48"/>
    <property type="match status" value="1"/>
</dbReference>
<dbReference type="GO" id="GO:0004135">
    <property type="term" value="F:amylo-alpha-1,6-glucosidase activity"/>
    <property type="evidence" value="ECO:0007669"/>
    <property type="project" value="InterPro"/>
</dbReference>
<dbReference type="OrthoDB" id="3236218at2"/>
<dbReference type="Gene3D" id="2.60.40.10">
    <property type="entry name" value="Immunoglobulins"/>
    <property type="match status" value="1"/>
</dbReference>
<accession>A0A2T3QK91</accession>
<dbReference type="SMART" id="SM00642">
    <property type="entry name" value="Aamy"/>
    <property type="match status" value="1"/>
</dbReference>
<dbReference type="NCBIfam" id="TIGR02100">
    <property type="entry name" value="glgX_debranch"/>
    <property type="match status" value="1"/>
</dbReference>
<evidence type="ECO:0000313" key="6">
    <source>
        <dbReference type="EMBL" id="SPY27343.1"/>
    </source>
</evidence>